<proteinExistence type="predicted"/>
<dbReference type="PANTHER" id="PTHR43162">
    <property type="match status" value="1"/>
</dbReference>
<evidence type="ECO:0000313" key="2">
    <source>
        <dbReference type="Proteomes" id="UP000293638"/>
    </source>
</evidence>
<name>A0A4Q7NSX5_9ACTN</name>
<organism evidence="1 2">
    <name type="scientific">Motilibacter rhizosphaerae</name>
    <dbReference type="NCBI Taxonomy" id="598652"/>
    <lineage>
        <taxon>Bacteria</taxon>
        <taxon>Bacillati</taxon>
        <taxon>Actinomycetota</taxon>
        <taxon>Actinomycetes</taxon>
        <taxon>Motilibacterales</taxon>
        <taxon>Motilibacteraceae</taxon>
        <taxon>Motilibacter</taxon>
    </lineage>
</organism>
<dbReference type="Gene3D" id="3.40.50.720">
    <property type="entry name" value="NAD(P)-binding Rossmann-like Domain"/>
    <property type="match status" value="1"/>
</dbReference>
<dbReference type="SUPFAM" id="SSF51735">
    <property type="entry name" value="NAD(P)-binding Rossmann-fold domains"/>
    <property type="match status" value="1"/>
</dbReference>
<protein>
    <submittedName>
        <fullName evidence="1">Uncharacterized protein YbjT (DUF2867 family)</fullName>
    </submittedName>
</protein>
<reference evidence="1 2" key="1">
    <citation type="submission" date="2019-02" db="EMBL/GenBank/DDBJ databases">
        <title>Genomic Encyclopedia of Type Strains, Phase IV (KMG-IV): sequencing the most valuable type-strain genomes for metagenomic binning, comparative biology and taxonomic classification.</title>
        <authorList>
            <person name="Goeker M."/>
        </authorList>
    </citation>
    <scope>NUCLEOTIDE SEQUENCE [LARGE SCALE GENOMIC DNA]</scope>
    <source>
        <strain evidence="1 2">DSM 45622</strain>
    </source>
</reference>
<sequence>MATDITVIGGTGKTGRRVVSRLREHGLAPRVASRTSPVRFDWDDAGTWVPALRGASAAYVAYAPDLAVPGADEQVARLAALATEEGLDRLVLLSGRGEPEAQRAEAAAAAEFPGITVVRASWFMQDFTEAFLADGVRGGELVLPVDPSVREPFVDADDIADVAVRALTEDGLQGRVFEVTGPEALTMGEACGLLEAALGSEVRFVSVPWAAYAVELRALGVSDAEVELVGYLLTEVLDGRNERTADGVEQALGRPPRDFPSFAAAAAAAAAAVLS</sequence>
<dbReference type="OrthoDB" id="3250520at2"/>
<keyword evidence="2" id="KW-1185">Reference proteome</keyword>
<comment type="caution">
    <text evidence="1">The sequence shown here is derived from an EMBL/GenBank/DDBJ whole genome shotgun (WGS) entry which is preliminary data.</text>
</comment>
<dbReference type="Gene3D" id="3.90.25.10">
    <property type="entry name" value="UDP-galactose 4-epimerase, domain 1"/>
    <property type="match status" value="1"/>
</dbReference>
<dbReference type="InterPro" id="IPR051604">
    <property type="entry name" value="Ergot_Alk_Oxidoreductase"/>
</dbReference>
<dbReference type="PANTHER" id="PTHR43162:SF1">
    <property type="entry name" value="PRESTALK A DIFFERENTIATION PROTEIN A"/>
    <property type="match status" value="1"/>
</dbReference>
<dbReference type="InterPro" id="IPR036291">
    <property type="entry name" value="NAD(P)-bd_dom_sf"/>
</dbReference>
<dbReference type="AlphaFoldDB" id="A0A4Q7NSX5"/>
<dbReference type="EMBL" id="SGXD01000002">
    <property type="protein sequence ID" value="RZS90084.1"/>
    <property type="molecule type" value="Genomic_DNA"/>
</dbReference>
<dbReference type="Proteomes" id="UP000293638">
    <property type="component" value="Unassembled WGS sequence"/>
</dbReference>
<dbReference type="RefSeq" id="WP_130492592.1">
    <property type="nucleotide sequence ID" value="NZ_SGXD01000002.1"/>
</dbReference>
<evidence type="ECO:0000313" key="1">
    <source>
        <dbReference type="EMBL" id="RZS90084.1"/>
    </source>
</evidence>
<accession>A0A4Q7NSX5</accession>
<gene>
    <name evidence="1" type="ORF">EV189_1867</name>
</gene>